<comment type="caution">
    <text evidence="2">The sequence shown here is derived from an EMBL/GenBank/DDBJ whole genome shotgun (WGS) entry which is preliminary data.</text>
</comment>
<feature type="transmembrane region" description="Helical" evidence="1">
    <location>
        <begin position="392"/>
        <end position="410"/>
    </location>
</feature>
<organism evidence="2 3">
    <name type="scientific">Cecembia calidifontis</name>
    <dbReference type="NCBI Taxonomy" id="1187080"/>
    <lineage>
        <taxon>Bacteria</taxon>
        <taxon>Pseudomonadati</taxon>
        <taxon>Bacteroidota</taxon>
        <taxon>Cytophagia</taxon>
        <taxon>Cytophagales</taxon>
        <taxon>Cyclobacteriaceae</taxon>
        <taxon>Cecembia</taxon>
    </lineage>
</organism>
<evidence type="ECO:0000256" key="1">
    <source>
        <dbReference type="SAM" id="Phobius"/>
    </source>
</evidence>
<feature type="transmembrane region" description="Helical" evidence="1">
    <location>
        <begin position="316"/>
        <end position="339"/>
    </location>
</feature>
<dbReference type="OrthoDB" id="637094at2"/>
<feature type="transmembrane region" description="Helical" evidence="1">
    <location>
        <begin position="119"/>
        <end position="139"/>
    </location>
</feature>
<gene>
    <name evidence="2" type="ORF">BC751_1630</name>
</gene>
<keyword evidence="1" id="KW-0812">Transmembrane</keyword>
<dbReference type="EMBL" id="SGXG01000001">
    <property type="protein sequence ID" value="RZS96074.1"/>
    <property type="molecule type" value="Genomic_DNA"/>
</dbReference>
<dbReference type="AlphaFoldDB" id="A0A4Q7P7M3"/>
<feature type="transmembrane region" description="Helical" evidence="1">
    <location>
        <begin position="218"/>
        <end position="239"/>
    </location>
</feature>
<name>A0A4Q7P7M3_9BACT</name>
<feature type="transmembrane region" description="Helical" evidence="1">
    <location>
        <begin position="91"/>
        <end position="112"/>
    </location>
</feature>
<evidence type="ECO:0000313" key="2">
    <source>
        <dbReference type="EMBL" id="RZS96074.1"/>
    </source>
</evidence>
<protein>
    <submittedName>
        <fullName evidence="2">Uncharacterized protein DUF4153</fullName>
    </submittedName>
</protein>
<keyword evidence="3" id="KW-1185">Reference proteome</keyword>
<feature type="transmembrane region" description="Helical" evidence="1">
    <location>
        <begin position="145"/>
        <end position="165"/>
    </location>
</feature>
<reference evidence="2 3" key="1">
    <citation type="submission" date="2019-02" db="EMBL/GenBank/DDBJ databases">
        <title>Genomic Encyclopedia of Archaeal and Bacterial Type Strains, Phase II (KMG-II): from individual species to whole genera.</title>
        <authorList>
            <person name="Goeker M."/>
        </authorList>
    </citation>
    <scope>NUCLEOTIDE SEQUENCE [LARGE SCALE GENOMIC DNA]</scope>
    <source>
        <strain evidence="2 3">DSM 21411</strain>
    </source>
</reference>
<feature type="transmembrane region" description="Helical" evidence="1">
    <location>
        <begin position="251"/>
        <end position="272"/>
    </location>
</feature>
<dbReference type="Proteomes" id="UP000292209">
    <property type="component" value="Unassembled WGS sequence"/>
</dbReference>
<proteinExistence type="predicted"/>
<feature type="transmembrane region" description="Helical" evidence="1">
    <location>
        <begin position="67"/>
        <end position="85"/>
    </location>
</feature>
<keyword evidence="1" id="KW-0472">Membrane</keyword>
<accession>A0A4Q7P7M3</accession>
<feature type="transmembrane region" description="Helical" evidence="1">
    <location>
        <begin position="351"/>
        <end position="372"/>
    </location>
</feature>
<feature type="transmembrane region" description="Helical" evidence="1">
    <location>
        <begin position="186"/>
        <end position="212"/>
    </location>
</feature>
<sequence>MQNEILNNLTQPAQLEKLYRNRKIDFKLAFLELYPQLKGNLLADAWHERLKHKPDSIQWGKRKEIQLVISILFISGMLAKIPSFSSLQEEFFYPRNIGFIIISAITTYFLWIQEVPNKIKFSIIGFTALCMIYINTLPVIESDTFILACIHLPILLWGMLGLAFSGSSPLDNDKHLDFLRFNGETLVMTAILAIAAGIMSGVTIGLFELIGIKIQDFYFKNIVVFGFPSIPILGAYLTHNNPNLVNKVSPLVAKIFSPLVLLMLMTYLGAILFTGKDPYHDREFLLLFNVLLIGVMALIFFSIAESYSKKKNKYGMAVLVLLSVFTIIVNGIALSAILFRISEWGITPNRLAVFGSNLLMLVHLILITFQLFQSISGRKPISSIGRSMVKYIPVYLIWAGIEVFVFPLLFE</sequence>
<evidence type="ECO:0000313" key="3">
    <source>
        <dbReference type="Proteomes" id="UP000292209"/>
    </source>
</evidence>
<feature type="transmembrane region" description="Helical" evidence="1">
    <location>
        <begin position="284"/>
        <end position="304"/>
    </location>
</feature>
<keyword evidence="1" id="KW-1133">Transmembrane helix</keyword>